<evidence type="ECO:0000313" key="4">
    <source>
        <dbReference type="Proteomes" id="UP000010411"/>
    </source>
</evidence>
<evidence type="ECO:0000259" key="2">
    <source>
        <dbReference type="Pfam" id="PF01979"/>
    </source>
</evidence>
<name>L1L5M3_9ACTN</name>
<keyword evidence="4" id="KW-1185">Reference proteome</keyword>
<dbReference type="Proteomes" id="UP000010411">
    <property type="component" value="Unassembled WGS sequence"/>
</dbReference>
<gene>
    <name evidence="3" type="ORF">STRIP9103_03013</name>
</gene>
<dbReference type="InterPro" id="IPR006680">
    <property type="entry name" value="Amidohydro-rel"/>
</dbReference>
<dbReference type="OrthoDB" id="3514520at2"/>
<organism evidence="3 4">
    <name type="scientific">Streptomyces ipomoeae 91-03</name>
    <dbReference type="NCBI Taxonomy" id="698759"/>
    <lineage>
        <taxon>Bacteria</taxon>
        <taxon>Bacillati</taxon>
        <taxon>Actinomycetota</taxon>
        <taxon>Actinomycetes</taxon>
        <taxon>Kitasatosporales</taxon>
        <taxon>Streptomycetaceae</taxon>
        <taxon>Streptomyces</taxon>
    </lineage>
</organism>
<evidence type="ECO:0000256" key="1">
    <source>
        <dbReference type="SAM" id="MobiDB-lite"/>
    </source>
</evidence>
<dbReference type="Pfam" id="PF01979">
    <property type="entry name" value="Amidohydro_1"/>
    <property type="match status" value="1"/>
</dbReference>
<dbReference type="GO" id="GO:0016787">
    <property type="term" value="F:hydrolase activity"/>
    <property type="evidence" value="ECO:0007669"/>
    <property type="project" value="InterPro"/>
</dbReference>
<feature type="region of interest" description="Disordered" evidence="1">
    <location>
        <begin position="63"/>
        <end position="106"/>
    </location>
</feature>
<sequence length="106" mass="10877">MDLSAELAFVARHGATVRHGVSPYEALRSATARGARALGLSDRLGTVVGGGVPHTVAALTKGAVTEQSGSVRNTALPAGRGGVRRHNSHIHSSEPAHRTSITPLTP</sequence>
<dbReference type="EMBL" id="AEJC01000113">
    <property type="protein sequence ID" value="EKX67898.1"/>
    <property type="molecule type" value="Genomic_DNA"/>
</dbReference>
<dbReference type="Gene3D" id="3.20.20.140">
    <property type="entry name" value="Metal-dependent hydrolases"/>
    <property type="match status" value="1"/>
</dbReference>
<dbReference type="PATRIC" id="fig|698759.3.peg.1572"/>
<accession>L1L5M3</accession>
<evidence type="ECO:0000313" key="3">
    <source>
        <dbReference type="EMBL" id="EKX67898.1"/>
    </source>
</evidence>
<comment type="caution">
    <text evidence="3">The sequence shown here is derived from an EMBL/GenBank/DDBJ whole genome shotgun (WGS) entry which is preliminary data.</text>
</comment>
<dbReference type="InterPro" id="IPR032466">
    <property type="entry name" value="Metal_Hydrolase"/>
</dbReference>
<proteinExistence type="predicted"/>
<reference evidence="3 4" key="1">
    <citation type="submission" date="2012-11" db="EMBL/GenBank/DDBJ databases">
        <authorList>
            <person name="Huguet-Tapia J.C."/>
            <person name="Durkin A.S."/>
            <person name="Pettis G.S."/>
            <person name="Badger J.H."/>
        </authorList>
    </citation>
    <scope>NUCLEOTIDE SEQUENCE [LARGE SCALE GENOMIC DNA]</scope>
    <source>
        <strain evidence="3 4">91-03</strain>
    </source>
</reference>
<protein>
    <recommendedName>
        <fullName evidence="2">Amidohydrolase-related domain-containing protein</fullName>
    </recommendedName>
</protein>
<dbReference type="AlphaFoldDB" id="L1L5M3"/>
<feature type="domain" description="Amidohydrolase-related" evidence="2">
    <location>
        <begin position="12"/>
        <end position="47"/>
    </location>
</feature>
<dbReference type="RefSeq" id="WP_009302470.1">
    <property type="nucleotide sequence ID" value="NZ_AEJC01000113.1"/>
</dbReference>
<dbReference type="SUPFAM" id="SSF51556">
    <property type="entry name" value="Metallo-dependent hydrolases"/>
    <property type="match status" value="1"/>
</dbReference>